<name>A0A7M7KPS3_VARDE</name>
<dbReference type="OrthoDB" id="10680639at2759"/>
<dbReference type="KEGG" id="vde:111254004"/>
<evidence type="ECO:0000313" key="1">
    <source>
        <dbReference type="EnsemblMetazoa" id="XP_022670134"/>
    </source>
</evidence>
<dbReference type="InParanoid" id="A0A7M7KPS3"/>
<accession>A0A7M7KPS3</accession>
<evidence type="ECO:0000313" key="2">
    <source>
        <dbReference type="Proteomes" id="UP000594260"/>
    </source>
</evidence>
<dbReference type="EnsemblMetazoa" id="XM_022814399">
    <property type="protein sequence ID" value="XP_022670134"/>
    <property type="gene ID" value="LOC111254004"/>
</dbReference>
<dbReference type="Proteomes" id="UP000594260">
    <property type="component" value="Unplaced"/>
</dbReference>
<protein>
    <submittedName>
        <fullName evidence="1">Uncharacterized protein</fullName>
    </submittedName>
</protein>
<organism evidence="1 2">
    <name type="scientific">Varroa destructor</name>
    <name type="common">Honeybee mite</name>
    <dbReference type="NCBI Taxonomy" id="109461"/>
    <lineage>
        <taxon>Eukaryota</taxon>
        <taxon>Metazoa</taxon>
        <taxon>Ecdysozoa</taxon>
        <taxon>Arthropoda</taxon>
        <taxon>Chelicerata</taxon>
        <taxon>Arachnida</taxon>
        <taxon>Acari</taxon>
        <taxon>Parasitiformes</taxon>
        <taxon>Mesostigmata</taxon>
        <taxon>Gamasina</taxon>
        <taxon>Dermanyssoidea</taxon>
        <taxon>Varroidae</taxon>
        <taxon>Varroa</taxon>
    </lineage>
</organism>
<dbReference type="GeneID" id="111254004"/>
<dbReference type="AlphaFoldDB" id="A0A7M7KPS3"/>
<sequence>MLASRTTAVMAYLAISVSAGGHERVGLNHKGALTHGHGGFDLGYGHGSLYGYGLGGMSYGLNYGKTTGGYRKKTVALAKPATVGYNDPVHVHGAIFGNYGLRGYGFELLGRDAGHHGSHEIYDKAVATVPISIEKDYGHSLTLGGHGFAKLSHNGGGSNGVALGHKAVAITQPVTYGGYGHRYGFALGGYGSGDLAYGCNGYGKTTAVTPPIFIGKGHGGIVLKHGAGLIGLGRGKLDEYSGKSVAIISDVVGKSYGGHGFGHDSGIVLSGHDIEHGTPVISGIVKAGVPVSFVHEQ</sequence>
<proteinExistence type="predicted"/>
<dbReference type="RefSeq" id="XP_022670134.1">
    <property type="nucleotide sequence ID" value="XM_022814399.1"/>
</dbReference>
<reference evidence="1" key="1">
    <citation type="submission" date="2021-01" db="UniProtKB">
        <authorList>
            <consortium name="EnsemblMetazoa"/>
        </authorList>
    </citation>
    <scope>IDENTIFICATION</scope>
</reference>
<keyword evidence="2" id="KW-1185">Reference proteome</keyword>